<name>A0A6C0K5A8_9ZZZZ</name>
<sequence length="58" mass="6614">MTQEFLNLKNKTMKEKKRENEFVDQYHRDGIGGNGCISSGALWDPECTRKMGGCKNAF</sequence>
<accession>A0A6C0K5A8</accession>
<dbReference type="EMBL" id="MN740793">
    <property type="protein sequence ID" value="QHU11980.1"/>
    <property type="molecule type" value="Genomic_DNA"/>
</dbReference>
<evidence type="ECO:0000313" key="1">
    <source>
        <dbReference type="EMBL" id="QHU11980.1"/>
    </source>
</evidence>
<proteinExistence type="predicted"/>
<dbReference type="AlphaFoldDB" id="A0A6C0K5A8"/>
<reference evidence="1" key="1">
    <citation type="journal article" date="2020" name="Nature">
        <title>Giant virus diversity and host interactions through global metagenomics.</title>
        <authorList>
            <person name="Schulz F."/>
            <person name="Roux S."/>
            <person name="Paez-Espino D."/>
            <person name="Jungbluth S."/>
            <person name="Walsh D.A."/>
            <person name="Denef V.J."/>
            <person name="McMahon K.D."/>
            <person name="Konstantinidis K.T."/>
            <person name="Eloe-Fadrosh E.A."/>
            <person name="Kyrpides N.C."/>
            <person name="Woyke T."/>
        </authorList>
    </citation>
    <scope>NUCLEOTIDE SEQUENCE</scope>
    <source>
        <strain evidence="1">GVMAG-S-1101169-75</strain>
    </source>
</reference>
<organism evidence="1">
    <name type="scientific">viral metagenome</name>
    <dbReference type="NCBI Taxonomy" id="1070528"/>
    <lineage>
        <taxon>unclassified sequences</taxon>
        <taxon>metagenomes</taxon>
        <taxon>organismal metagenomes</taxon>
    </lineage>
</organism>
<protein>
    <submittedName>
        <fullName evidence="1">Uncharacterized protein</fullName>
    </submittedName>
</protein>